<feature type="region of interest" description="Disordered" evidence="1">
    <location>
        <begin position="85"/>
        <end position="127"/>
    </location>
</feature>
<evidence type="ECO:0000256" key="1">
    <source>
        <dbReference type="SAM" id="MobiDB-lite"/>
    </source>
</evidence>
<comment type="caution">
    <text evidence="3">The sequence shown here is derived from an EMBL/GenBank/DDBJ whole genome shotgun (WGS) entry which is preliminary data.</text>
</comment>
<dbReference type="RefSeq" id="WP_183255329.1">
    <property type="nucleotide sequence ID" value="NZ_BAAAFF010000001.1"/>
</dbReference>
<reference evidence="3 4" key="1">
    <citation type="submission" date="2020-08" db="EMBL/GenBank/DDBJ databases">
        <title>Genomic Encyclopedia of Type Strains, Phase IV (KMG-IV): sequencing the most valuable type-strain genomes for metagenomic binning, comparative biology and taxonomic classification.</title>
        <authorList>
            <person name="Goeker M."/>
        </authorList>
    </citation>
    <scope>NUCLEOTIDE SEQUENCE [LARGE SCALE GENOMIC DNA]</scope>
    <source>
        <strain evidence="3 4">DSM 25335</strain>
    </source>
</reference>
<organism evidence="3 4">
    <name type="scientific">Brevundimonas basaltis</name>
    <dbReference type="NCBI Taxonomy" id="472166"/>
    <lineage>
        <taxon>Bacteria</taxon>
        <taxon>Pseudomonadati</taxon>
        <taxon>Pseudomonadota</taxon>
        <taxon>Alphaproteobacteria</taxon>
        <taxon>Caulobacterales</taxon>
        <taxon>Caulobacteraceae</taxon>
        <taxon>Brevundimonas</taxon>
    </lineage>
</organism>
<sequence length="127" mass="14399">MIRRLTLMALAFTAVAASAQAQVAPPHVGPGVDPPRYQADQHHQEIDRLRARADQREAFTRRLEVETRLSRLEIEAARQTDLALPPPYRALRSPEEERALRESATARRRDTTAGVEQVDAWLDRPAR</sequence>
<dbReference type="EMBL" id="JACHFZ010000004">
    <property type="protein sequence ID" value="MBB5292713.1"/>
    <property type="molecule type" value="Genomic_DNA"/>
</dbReference>
<feature type="chain" id="PRO_5030866081" evidence="2">
    <location>
        <begin position="22"/>
        <end position="127"/>
    </location>
</feature>
<dbReference type="Proteomes" id="UP000566663">
    <property type="component" value="Unassembled WGS sequence"/>
</dbReference>
<feature type="compositionally biased region" description="Basic and acidic residues" evidence="1">
    <location>
        <begin position="92"/>
        <end position="111"/>
    </location>
</feature>
<keyword evidence="4" id="KW-1185">Reference proteome</keyword>
<evidence type="ECO:0000256" key="2">
    <source>
        <dbReference type="SAM" id="SignalP"/>
    </source>
</evidence>
<feature type="signal peptide" evidence="2">
    <location>
        <begin position="1"/>
        <end position="21"/>
    </location>
</feature>
<gene>
    <name evidence="3" type="ORF">HNQ67_002237</name>
</gene>
<evidence type="ECO:0000313" key="4">
    <source>
        <dbReference type="Proteomes" id="UP000566663"/>
    </source>
</evidence>
<accession>A0A7W8HZH1</accession>
<dbReference type="AlphaFoldDB" id="A0A7W8HZH1"/>
<keyword evidence="2" id="KW-0732">Signal</keyword>
<protein>
    <submittedName>
        <fullName evidence="3">Uncharacterized protein</fullName>
    </submittedName>
</protein>
<evidence type="ECO:0000313" key="3">
    <source>
        <dbReference type="EMBL" id="MBB5292713.1"/>
    </source>
</evidence>
<proteinExistence type="predicted"/>
<name>A0A7W8HZH1_9CAUL</name>